<evidence type="ECO:0000256" key="1">
    <source>
        <dbReference type="ARBA" id="ARBA00005104"/>
    </source>
</evidence>
<evidence type="ECO:0000256" key="3">
    <source>
        <dbReference type="ARBA" id="ARBA00023002"/>
    </source>
</evidence>
<dbReference type="AlphaFoldDB" id="A0A9D5JVJ5"/>
<evidence type="ECO:0000313" key="6">
    <source>
        <dbReference type="Proteomes" id="UP000649604"/>
    </source>
</evidence>
<dbReference type="PANTHER" id="PTHR38011:SF7">
    <property type="entry name" value="2,5-DIAMINO-6-RIBOSYLAMINO-4(3H)-PYRIMIDINONE 5'-PHOSPHATE REDUCTASE"/>
    <property type="match status" value="1"/>
</dbReference>
<dbReference type="InterPro" id="IPR024072">
    <property type="entry name" value="DHFR-like_dom_sf"/>
</dbReference>
<feature type="domain" description="Bacterial bifunctional deaminase-reductase C-terminal" evidence="4">
    <location>
        <begin position="1"/>
        <end position="179"/>
    </location>
</feature>
<dbReference type="SUPFAM" id="SSF53597">
    <property type="entry name" value="Dihydrofolate reductase-like"/>
    <property type="match status" value="1"/>
</dbReference>
<proteinExistence type="predicted"/>
<protein>
    <recommendedName>
        <fullName evidence="4">Bacterial bifunctional deaminase-reductase C-terminal domain-containing protein</fullName>
    </recommendedName>
</protein>
<reference evidence="5" key="1">
    <citation type="submission" date="2019-11" db="EMBL/GenBank/DDBJ databases">
        <title>Microbial mats filling the niche in hypersaline microbial mats.</title>
        <authorList>
            <person name="Wong H.L."/>
            <person name="Macleod F.I."/>
            <person name="White R.A. III"/>
            <person name="Burns B.P."/>
        </authorList>
    </citation>
    <scope>NUCLEOTIDE SEQUENCE</scope>
    <source>
        <strain evidence="5">Rbin_158</strain>
    </source>
</reference>
<dbReference type="Proteomes" id="UP000649604">
    <property type="component" value="Unassembled WGS sequence"/>
</dbReference>
<evidence type="ECO:0000256" key="2">
    <source>
        <dbReference type="ARBA" id="ARBA00022857"/>
    </source>
</evidence>
<keyword evidence="3" id="KW-0560">Oxidoreductase</keyword>
<dbReference type="Gene3D" id="3.40.430.10">
    <property type="entry name" value="Dihydrofolate Reductase, subunit A"/>
    <property type="match status" value="1"/>
</dbReference>
<dbReference type="EMBL" id="WJJP01000321">
    <property type="protein sequence ID" value="MBD3324940.1"/>
    <property type="molecule type" value="Genomic_DNA"/>
</dbReference>
<accession>A0A9D5JVJ5</accession>
<dbReference type="InterPro" id="IPR002734">
    <property type="entry name" value="RibDG_C"/>
</dbReference>
<keyword evidence="2" id="KW-0521">NADP</keyword>
<evidence type="ECO:0000313" key="5">
    <source>
        <dbReference type="EMBL" id="MBD3324940.1"/>
    </source>
</evidence>
<name>A0A9D5JVJ5_9BACT</name>
<comment type="pathway">
    <text evidence="1">Cofactor biosynthesis; riboflavin biosynthesis.</text>
</comment>
<dbReference type="PANTHER" id="PTHR38011">
    <property type="entry name" value="DIHYDROFOLATE REDUCTASE FAMILY PROTEIN (AFU_ORTHOLOGUE AFUA_8G06820)"/>
    <property type="match status" value="1"/>
</dbReference>
<dbReference type="GO" id="GO:0008703">
    <property type="term" value="F:5-amino-6-(5-phosphoribosylamino)uracil reductase activity"/>
    <property type="evidence" value="ECO:0007669"/>
    <property type="project" value="InterPro"/>
</dbReference>
<dbReference type="Pfam" id="PF01872">
    <property type="entry name" value="RibD_C"/>
    <property type="match status" value="1"/>
</dbReference>
<evidence type="ECO:0000259" key="4">
    <source>
        <dbReference type="Pfam" id="PF01872"/>
    </source>
</evidence>
<gene>
    <name evidence="5" type="ORF">GF339_10170</name>
</gene>
<comment type="caution">
    <text evidence="5">The sequence shown here is derived from an EMBL/GenBank/DDBJ whole genome shotgun (WGS) entry which is preliminary data.</text>
</comment>
<sequence>DAILVGVGTILADDPWLTSRLGTLTGAAQGTEKHPHRIIVDTHLSTPLTARVVADTSKAKTTLFIGENVEQAKLSRFQDTGVDIQVVGYDAQGRVNLREVFSSLGAQDMISVRLEGGAEVNGTAVMEGLVDKVLVFIAPLIIGGKAARSPVEGEGITSLRDAIRITDLTTHRFGDDVLLEGYVNKD</sequence>
<dbReference type="GO" id="GO:0009231">
    <property type="term" value="P:riboflavin biosynthetic process"/>
    <property type="evidence" value="ECO:0007669"/>
    <property type="project" value="InterPro"/>
</dbReference>
<dbReference type="InterPro" id="IPR050765">
    <property type="entry name" value="Riboflavin_Biosynth_HTPR"/>
</dbReference>
<organism evidence="5 6">
    <name type="scientific">candidate division KSB3 bacterium</name>
    <dbReference type="NCBI Taxonomy" id="2044937"/>
    <lineage>
        <taxon>Bacteria</taxon>
        <taxon>candidate division KSB3</taxon>
    </lineage>
</organism>
<feature type="non-terminal residue" evidence="5">
    <location>
        <position position="1"/>
    </location>
</feature>